<reference evidence="1 2" key="1">
    <citation type="submission" date="2016-07" db="EMBL/GenBank/DDBJ databases">
        <title>Multi-omics approach to identify versatile polysaccharide utilization systems of a marine flavobacterium Gramella flava.</title>
        <authorList>
            <person name="Tang K."/>
        </authorList>
    </citation>
    <scope>NUCLEOTIDE SEQUENCE [LARGE SCALE GENOMIC DNA]</scope>
    <source>
        <strain evidence="1 2">JLT2011</strain>
    </source>
</reference>
<sequence>MIKFFRNIRQRLLRESRFTRYLIYAIGEIILVVIGILIALGINSTYQDYKEDKNTQAILRQLQKELVTDIKDAKRINDLYIKNMSLAKDVLNDSLTIDELMDDPNRGFFFTQYVSFSYKTGSYNRIMQNTKVMPERYKVLLPFLDSIFVETKNTIDDYNESIKEEVMRTITDAFRLDSTEYRTALWKDPQKNAGDLLNDPFFKNRVFLYNLKLRNMASVSNEYRYQAISLYKRIDSLLGNEKTTYPTLLRTLPDEDWTSEYEGDYVSQTERDILTIRFLKEKVRLGF</sequence>
<evidence type="ECO:0000313" key="1">
    <source>
        <dbReference type="EMBL" id="APU69455.1"/>
    </source>
</evidence>
<dbReference type="EMBL" id="CP016359">
    <property type="protein sequence ID" value="APU69455.1"/>
    <property type="molecule type" value="Genomic_DNA"/>
</dbReference>
<dbReference type="InterPro" id="IPR045749">
    <property type="entry name" value="DUF6090"/>
</dbReference>
<keyword evidence="2" id="KW-1185">Reference proteome</keyword>
<protein>
    <submittedName>
        <fullName evidence="1">Uncharacterized protein</fullName>
    </submittedName>
</protein>
<name>A0A1L7I8M2_9FLAO</name>
<evidence type="ECO:0000313" key="2">
    <source>
        <dbReference type="Proteomes" id="UP000186230"/>
    </source>
</evidence>
<dbReference type="OrthoDB" id="821805at2"/>
<proteinExistence type="predicted"/>
<gene>
    <name evidence="1" type="ORF">GRFL_2731</name>
</gene>
<dbReference type="Proteomes" id="UP000186230">
    <property type="component" value="Chromosome"/>
</dbReference>
<dbReference type="KEGG" id="gfl:GRFL_2731"/>
<dbReference type="Pfam" id="PF19578">
    <property type="entry name" value="DUF6090"/>
    <property type="match status" value="1"/>
</dbReference>
<dbReference type="RefSeq" id="WP_083645122.1">
    <property type="nucleotide sequence ID" value="NZ_AMRU01000015.1"/>
</dbReference>
<dbReference type="AlphaFoldDB" id="A0A1L7I8M2"/>
<dbReference type="STRING" id="1229726.GRFL_2731"/>
<accession>A0A1L7I8M2</accession>
<organism evidence="1 2">
    <name type="scientific">Christiangramia flava JLT2011</name>
    <dbReference type="NCBI Taxonomy" id="1229726"/>
    <lineage>
        <taxon>Bacteria</taxon>
        <taxon>Pseudomonadati</taxon>
        <taxon>Bacteroidota</taxon>
        <taxon>Flavobacteriia</taxon>
        <taxon>Flavobacteriales</taxon>
        <taxon>Flavobacteriaceae</taxon>
        <taxon>Christiangramia</taxon>
    </lineage>
</organism>